<dbReference type="InterPro" id="IPR032092">
    <property type="entry name" value="PilW"/>
</dbReference>
<reference evidence="2 3" key="1">
    <citation type="submission" date="2019-12" db="EMBL/GenBank/DDBJ databases">
        <title>Draft Genome Sequences of Six Type Strains of the Genus Massilia.</title>
        <authorList>
            <person name="Miess H."/>
            <person name="Frediansyah A."/>
            <person name="Goeker M."/>
            <person name="Gross H."/>
        </authorList>
    </citation>
    <scope>NUCLEOTIDE SEQUENCE [LARGE SCALE GENOMIC DNA]</scope>
    <source>
        <strain evidence="2 3">DSM 26639</strain>
    </source>
</reference>
<keyword evidence="1" id="KW-0472">Membrane</keyword>
<protein>
    <submittedName>
        <fullName evidence="2">Pilus assembly protein PilW</fullName>
    </submittedName>
</protein>
<evidence type="ECO:0000313" key="3">
    <source>
        <dbReference type="Proteomes" id="UP000437862"/>
    </source>
</evidence>
<dbReference type="Proteomes" id="UP000437862">
    <property type="component" value="Chromosome"/>
</dbReference>
<proteinExistence type="predicted"/>
<gene>
    <name evidence="2" type="ORF">GO485_24740</name>
</gene>
<feature type="transmembrane region" description="Helical" evidence="1">
    <location>
        <begin position="12"/>
        <end position="37"/>
    </location>
</feature>
<evidence type="ECO:0000256" key="1">
    <source>
        <dbReference type="SAM" id="Phobius"/>
    </source>
</evidence>
<sequence length="306" mass="32085">MAACHRCQRGIGLVEMMVALVLGLLVTLVASAMLLVANHDFVNHGANARLNDGGRYALEAIAQALRQAAWADLEGTLPAADGDAGVQGLDARTLPRMAAGTTGAQPLPGGSDVLAVHFTGAGTVAGYGSVIDCAGFAVGTAEPGWSIFYVGTADDGETELRCKYRSQSGNWNADAIVRGVDSFQVLYGLDTSDPPDGIPDRYLNATAIAALDGALVPSGATAAERAQDLRRRTHWKRVAAVRVALLLHGEAGSRTGTLPERYDLFGGTGPPDDAGTVIDEALLAQPLRLRARRLFEQTVLLRNRDG</sequence>
<keyword evidence="1" id="KW-0812">Transmembrane</keyword>
<evidence type="ECO:0000313" key="2">
    <source>
        <dbReference type="EMBL" id="QGZ43293.1"/>
    </source>
</evidence>
<dbReference type="Pfam" id="PF16074">
    <property type="entry name" value="PilW"/>
    <property type="match status" value="1"/>
</dbReference>
<name>A0ABX6G0S7_9BURK</name>
<organism evidence="2 3">
    <name type="scientific">Pseudoduganella flava</name>
    <dbReference type="NCBI Taxonomy" id="871742"/>
    <lineage>
        <taxon>Bacteria</taxon>
        <taxon>Pseudomonadati</taxon>
        <taxon>Pseudomonadota</taxon>
        <taxon>Betaproteobacteria</taxon>
        <taxon>Burkholderiales</taxon>
        <taxon>Oxalobacteraceae</taxon>
        <taxon>Telluria group</taxon>
        <taxon>Pseudoduganella</taxon>
    </lineage>
</organism>
<accession>A0ABX6G0S7</accession>
<dbReference type="EMBL" id="CP046904">
    <property type="protein sequence ID" value="QGZ43293.1"/>
    <property type="molecule type" value="Genomic_DNA"/>
</dbReference>
<keyword evidence="3" id="KW-1185">Reference proteome</keyword>
<dbReference type="Pfam" id="PF07963">
    <property type="entry name" value="N_methyl"/>
    <property type="match status" value="1"/>
</dbReference>
<keyword evidence="1" id="KW-1133">Transmembrane helix</keyword>
<dbReference type="InterPro" id="IPR012902">
    <property type="entry name" value="N_methyl_site"/>
</dbReference>